<feature type="region of interest" description="Disordered" evidence="1">
    <location>
        <begin position="23"/>
        <end position="45"/>
    </location>
</feature>
<evidence type="ECO:0000313" key="2">
    <source>
        <dbReference type="EMBL" id="CDW25871.1"/>
    </source>
</evidence>
<protein>
    <submittedName>
        <fullName evidence="2">Uncharacterized protein</fullName>
    </submittedName>
</protein>
<dbReference type="AlphaFoldDB" id="A0A0K2TK54"/>
<feature type="compositionally biased region" description="Polar residues" evidence="1">
    <location>
        <begin position="30"/>
        <end position="42"/>
    </location>
</feature>
<accession>A0A0K2TK54</accession>
<name>A0A0K2TK54_LEPSM</name>
<evidence type="ECO:0000256" key="1">
    <source>
        <dbReference type="SAM" id="MobiDB-lite"/>
    </source>
</evidence>
<dbReference type="EMBL" id="HACA01008510">
    <property type="protein sequence ID" value="CDW25871.1"/>
    <property type="molecule type" value="Transcribed_RNA"/>
</dbReference>
<organism evidence="2">
    <name type="scientific">Lepeophtheirus salmonis</name>
    <name type="common">Salmon louse</name>
    <name type="synonym">Caligus salmonis</name>
    <dbReference type="NCBI Taxonomy" id="72036"/>
    <lineage>
        <taxon>Eukaryota</taxon>
        <taxon>Metazoa</taxon>
        <taxon>Ecdysozoa</taxon>
        <taxon>Arthropoda</taxon>
        <taxon>Crustacea</taxon>
        <taxon>Multicrustacea</taxon>
        <taxon>Hexanauplia</taxon>
        <taxon>Copepoda</taxon>
        <taxon>Siphonostomatoida</taxon>
        <taxon>Caligidae</taxon>
        <taxon>Lepeophtheirus</taxon>
    </lineage>
</organism>
<proteinExistence type="predicted"/>
<feature type="non-terminal residue" evidence="2">
    <location>
        <position position="1"/>
    </location>
</feature>
<sequence>KSSFKVFCLVKPELCDRALQNGSKKRENSIHYSVTPRPSSDTAGGGQKKLCCLCAQYSIKCNNKAVVLTILF</sequence>
<reference evidence="2" key="1">
    <citation type="submission" date="2014-05" db="EMBL/GenBank/DDBJ databases">
        <authorList>
            <person name="Chronopoulou M."/>
        </authorList>
    </citation>
    <scope>NUCLEOTIDE SEQUENCE</scope>
    <source>
        <tissue evidence="2">Whole organism</tissue>
    </source>
</reference>